<organism evidence="2">
    <name type="scientific">marine sediment metagenome</name>
    <dbReference type="NCBI Taxonomy" id="412755"/>
    <lineage>
        <taxon>unclassified sequences</taxon>
        <taxon>metagenomes</taxon>
        <taxon>ecological metagenomes</taxon>
    </lineage>
</organism>
<feature type="coiled-coil region" evidence="1">
    <location>
        <begin position="6"/>
        <end position="53"/>
    </location>
</feature>
<evidence type="ECO:0000256" key="1">
    <source>
        <dbReference type="SAM" id="Coils"/>
    </source>
</evidence>
<evidence type="ECO:0000313" key="2">
    <source>
        <dbReference type="EMBL" id="KKL67816.1"/>
    </source>
</evidence>
<protein>
    <submittedName>
        <fullName evidence="2">Uncharacterized protein</fullName>
    </submittedName>
</protein>
<gene>
    <name evidence="2" type="ORF">LCGC14_2131220</name>
</gene>
<reference evidence="2" key="1">
    <citation type="journal article" date="2015" name="Nature">
        <title>Complex archaea that bridge the gap between prokaryotes and eukaryotes.</title>
        <authorList>
            <person name="Spang A."/>
            <person name="Saw J.H."/>
            <person name="Jorgensen S.L."/>
            <person name="Zaremba-Niedzwiedzka K."/>
            <person name="Martijn J."/>
            <person name="Lind A.E."/>
            <person name="van Eijk R."/>
            <person name="Schleper C."/>
            <person name="Guy L."/>
            <person name="Ettema T.J."/>
        </authorList>
    </citation>
    <scope>NUCLEOTIDE SEQUENCE</scope>
</reference>
<keyword evidence="1" id="KW-0175">Coiled coil</keyword>
<comment type="caution">
    <text evidence="2">The sequence shown here is derived from an EMBL/GenBank/DDBJ whole genome shotgun (WGS) entry which is preliminary data.</text>
</comment>
<sequence>MKVQELQELYSERKQLRREISMLEMTGDCGSSVRGLKKEVKRLTKKIDNEVDK</sequence>
<name>A0A0F9ENK6_9ZZZZ</name>
<accession>A0A0F9ENK6</accession>
<proteinExistence type="predicted"/>
<dbReference type="AlphaFoldDB" id="A0A0F9ENK6"/>
<dbReference type="EMBL" id="LAZR01026739">
    <property type="protein sequence ID" value="KKL67816.1"/>
    <property type="molecule type" value="Genomic_DNA"/>
</dbReference>